<reference evidence="2 3" key="1">
    <citation type="journal article" date="2016" name="Mol. Biol. Evol.">
        <title>Comparative Genomics of Early-Diverging Mushroom-Forming Fungi Provides Insights into the Origins of Lignocellulose Decay Capabilities.</title>
        <authorList>
            <person name="Nagy L.G."/>
            <person name="Riley R."/>
            <person name="Tritt A."/>
            <person name="Adam C."/>
            <person name="Daum C."/>
            <person name="Floudas D."/>
            <person name="Sun H."/>
            <person name="Yadav J.S."/>
            <person name="Pangilinan J."/>
            <person name="Larsson K.H."/>
            <person name="Matsuura K."/>
            <person name="Barry K."/>
            <person name="Labutti K."/>
            <person name="Kuo R."/>
            <person name="Ohm R.A."/>
            <person name="Bhattacharya S.S."/>
            <person name="Shirouzu T."/>
            <person name="Yoshinaga Y."/>
            <person name="Martin F.M."/>
            <person name="Grigoriev I.V."/>
            <person name="Hibbett D.S."/>
        </authorList>
    </citation>
    <scope>NUCLEOTIDE SEQUENCE [LARGE SCALE GENOMIC DNA]</scope>
    <source>
        <strain evidence="2 3">CBS 109695</strain>
    </source>
</reference>
<evidence type="ECO:0000313" key="3">
    <source>
        <dbReference type="Proteomes" id="UP000076532"/>
    </source>
</evidence>
<gene>
    <name evidence="2" type="ORF">FIBSPDRAFT_777751</name>
</gene>
<dbReference type="InterPro" id="IPR006680">
    <property type="entry name" value="Amidohydro-rel"/>
</dbReference>
<sequence length="477" mass="53371">MAASRSARLTGIAGVVWSWLFVRRKARKRPCIKPGHQIRSKHQSRANCNIYITTELRPCTSYFTMPLKQISNYPELYKTCMTYPAIDNHAHPLLKIEHRNDMAYENIWSDADSQSPALCDSVHTLACYKATAQLASVLGMPSNINDLTWEQVRAAARGMDYDELCKACFGSARIQCVLFDDGLGGVSELAEGYRWHDRYTTSPNKRIVRIEVVAEDILVRIVQALKPSVKMASEEILEKFDTMFNAAISAALDDLEVVAFKSIACYRTGLDISPADPLSSIISALEDAVATIERHGTIRLASKAFNDHFVRLTLRVATKPVQFHTGLGDPSLLLSTATPSLMQPIIRAYPDATFVLLHASYPFTREAGYLVAMYKNVYLDFGEIFPQVSAEGQRGVIRQLLELCPTNKIMWSTDGHWMPETFALGSLQARDAIFAVLSETVQMGDLSEKRAMEIVKNMLFGNANRVYVLHLQPILPR</sequence>
<dbReference type="PANTHER" id="PTHR43383">
    <property type="entry name" value="NODULIN 6"/>
    <property type="match status" value="1"/>
</dbReference>
<feature type="domain" description="Amidohydrolase-related" evidence="1">
    <location>
        <begin position="320"/>
        <end position="467"/>
    </location>
</feature>
<dbReference type="Gene3D" id="3.20.20.140">
    <property type="entry name" value="Metal-dependent hydrolases"/>
    <property type="match status" value="1"/>
</dbReference>
<dbReference type="STRING" id="436010.A0A166T1Y2"/>
<name>A0A166T1Y2_9AGAM</name>
<organism evidence="2 3">
    <name type="scientific">Athelia psychrophila</name>
    <dbReference type="NCBI Taxonomy" id="1759441"/>
    <lineage>
        <taxon>Eukaryota</taxon>
        <taxon>Fungi</taxon>
        <taxon>Dikarya</taxon>
        <taxon>Basidiomycota</taxon>
        <taxon>Agaricomycotina</taxon>
        <taxon>Agaricomycetes</taxon>
        <taxon>Agaricomycetidae</taxon>
        <taxon>Atheliales</taxon>
        <taxon>Atheliaceae</taxon>
        <taxon>Athelia</taxon>
    </lineage>
</organism>
<dbReference type="InterPro" id="IPR032466">
    <property type="entry name" value="Metal_Hydrolase"/>
</dbReference>
<evidence type="ECO:0000259" key="1">
    <source>
        <dbReference type="Pfam" id="PF04909"/>
    </source>
</evidence>
<evidence type="ECO:0000313" key="2">
    <source>
        <dbReference type="EMBL" id="KZP30090.1"/>
    </source>
</evidence>
<dbReference type="SUPFAM" id="SSF51556">
    <property type="entry name" value="Metallo-dependent hydrolases"/>
    <property type="match status" value="1"/>
</dbReference>
<dbReference type="Proteomes" id="UP000076532">
    <property type="component" value="Unassembled WGS sequence"/>
</dbReference>
<dbReference type="AlphaFoldDB" id="A0A166T1Y2"/>
<keyword evidence="3" id="KW-1185">Reference proteome</keyword>
<accession>A0A166T1Y2</accession>
<dbReference type="Pfam" id="PF04909">
    <property type="entry name" value="Amidohydro_2"/>
    <property type="match status" value="1"/>
</dbReference>
<dbReference type="PANTHER" id="PTHR43383:SF2">
    <property type="entry name" value="AMIDOHYDROLASE 2 FAMILY PROTEIN"/>
    <property type="match status" value="1"/>
</dbReference>
<dbReference type="GO" id="GO:0016787">
    <property type="term" value="F:hydrolase activity"/>
    <property type="evidence" value="ECO:0007669"/>
    <property type="project" value="InterPro"/>
</dbReference>
<protein>
    <recommendedName>
        <fullName evidence="1">Amidohydrolase-related domain-containing protein</fullName>
    </recommendedName>
</protein>
<proteinExistence type="predicted"/>
<dbReference type="OrthoDB" id="3364440at2759"/>
<dbReference type="EMBL" id="KV417495">
    <property type="protein sequence ID" value="KZP30090.1"/>
    <property type="molecule type" value="Genomic_DNA"/>
</dbReference>